<dbReference type="PANTHER" id="PTHR18934">
    <property type="entry name" value="ATP-DEPENDENT RNA HELICASE"/>
    <property type="match status" value="1"/>
</dbReference>
<dbReference type="STRING" id="1202772.A0A1V9ZJ85"/>
<feature type="domain" description="Helicase C-terminal" evidence="11">
    <location>
        <begin position="569"/>
        <end position="815"/>
    </location>
</feature>
<dbReference type="EC" id="3.6.4.13" evidence="2"/>
<evidence type="ECO:0000313" key="12">
    <source>
        <dbReference type="EMBL" id="OQR98048.1"/>
    </source>
</evidence>
<dbReference type="InterPro" id="IPR014001">
    <property type="entry name" value="Helicase_ATP-bd"/>
</dbReference>
<evidence type="ECO:0000256" key="3">
    <source>
        <dbReference type="ARBA" id="ARBA00022741"/>
    </source>
</evidence>
<dbReference type="Pfam" id="PF21010">
    <property type="entry name" value="HA2_C"/>
    <property type="match status" value="1"/>
</dbReference>
<comment type="caution">
    <text evidence="12">The sequence shown here is derived from an EMBL/GenBank/DDBJ whole genome shotgun (WGS) entry which is preliminary data.</text>
</comment>
<feature type="region of interest" description="Disordered" evidence="9">
    <location>
        <begin position="905"/>
        <end position="924"/>
    </location>
</feature>
<dbReference type="PROSITE" id="PS51192">
    <property type="entry name" value="HELICASE_ATP_BIND_1"/>
    <property type="match status" value="1"/>
</dbReference>
<evidence type="ECO:0000256" key="8">
    <source>
        <dbReference type="SAM" id="Coils"/>
    </source>
</evidence>
<keyword evidence="4" id="KW-0378">Hydrolase</keyword>
<dbReference type="Pfam" id="PF04408">
    <property type="entry name" value="WHD_HA2"/>
    <property type="match status" value="1"/>
</dbReference>
<evidence type="ECO:0000259" key="10">
    <source>
        <dbReference type="PROSITE" id="PS51192"/>
    </source>
</evidence>
<dbReference type="SMART" id="SM00847">
    <property type="entry name" value="HA2"/>
    <property type="match status" value="1"/>
</dbReference>
<dbReference type="Gene3D" id="3.40.50.300">
    <property type="entry name" value="P-loop containing nucleotide triphosphate hydrolases"/>
    <property type="match status" value="2"/>
</dbReference>
<feature type="compositionally biased region" description="Acidic residues" evidence="9">
    <location>
        <begin position="909"/>
        <end position="924"/>
    </location>
</feature>
<evidence type="ECO:0000256" key="2">
    <source>
        <dbReference type="ARBA" id="ARBA00012552"/>
    </source>
</evidence>
<organism evidence="12 13">
    <name type="scientific">Achlya hypogyna</name>
    <name type="common">Oomycete</name>
    <name type="synonym">Protoachlya hypogyna</name>
    <dbReference type="NCBI Taxonomy" id="1202772"/>
    <lineage>
        <taxon>Eukaryota</taxon>
        <taxon>Sar</taxon>
        <taxon>Stramenopiles</taxon>
        <taxon>Oomycota</taxon>
        <taxon>Saprolegniomycetes</taxon>
        <taxon>Saprolegniales</taxon>
        <taxon>Achlyaceae</taxon>
        <taxon>Achlya</taxon>
    </lineage>
</organism>
<dbReference type="GO" id="GO:0000462">
    <property type="term" value="P:maturation of SSU-rRNA from tricistronic rRNA transcript (SSU-rRNA, 5.8S rRNA, LSU-rRNA)"/>
    <property type="evidence" value="ECO:0007669"/>
    <property type="project" value="TreeGrafter"/>
</dbReference>
<dbReference type="InterPro" id="IPR007502">
    <property type="entry name" value="Helicase-assoc_dom"/>
</dbReference>
<dbReference type="InterPro" id="IPR056371">
    <property type="entry name" value="DHX37-like_C"/>
</dbReference>
<feature type="compositionally biased region" description="Acidic residues" evidence="9">
    <location>
        <begin position="635"/>
        <end position="678"/>
    </location>
</feature>
<protein>
    <recommendedName>
        <fullName evidence="2">RNA helicase</fullName>
        <ecNumber evidence="2">3.6.4.13</ecNumber>
    </recommendedName>
</protein>
<feature type="domain" description="Helicase ATP-binding" evidence="10">
    <location>
        <begin position="329"/>
        <end position="539"/>
    </location>
</feature>
<feature type="region of interest" description="Disordered" evidence="9">
    <location>
        <begin position="607"/>
        <end position="683"/>
    </location>
</feature>
<dbReference type="GO" id="GO:0016787">
    <property type="term" value="F:hydrolase activity"/>
    <property type="evidence" value="ECO:0007669"/>
    <property type="project" value="UniProtKB-KW"/>
</dbReference>
<dbReference type="CDD" id="cd17982">
    <property type="entry name" value="DEXHc_DHX37"/>
    <property type="match status" value="1"/>
</dbReference>
<dbReference type="GO" id="GO:0005730">
    <property type="term" value="C:nucleolus"/>
    <property type="evidence" value="ECO:0007669"/>
    <property type="project" value="TreeGrafter"/>
</dbReference>
<sequence>MAKSKKRVLAVAVPKPMTAAPEAPANEEEGLLSKELMEELGGNEDDLLIVGKKKKTEKKPEKISEEVLQQAKKLSKTKRKRMEQLEARKAKEAKRDVVLQSLEAQALPAEHLNLMYSTARLGHKETLRERLRRSVNQEKAGLTLSDAARNELYQETHADEAADMDTVEVEAEPATVAAPATTASAENKKADAAKGKKKGKSVVHVVQMPSKAPIVATLAAEAKEPEIVSSSSQSAMMTKLLELRQKNEAKRLAKLNPTAEAPVAKDKYADAPKYVPAAIPLHTTSEMVALSETLPAVAVKKTLVPVNRIEDIQVARMQLPVCSAEQEIMEAIALNPVVILCGETGSGKTTQVPQFLYEAGYGFDEHNPGCHRFLAQRLIQCVGMIGVTQPRRVAAVSTAQRVATELNVPFGKHGSVGYQIRYDNEHVGQGTRIKFMTDGILLKEIQQDFLLKKYSIILLDEAHERNVNTDILIGLLSRVAPFRAQMAHEEQEMYASLTEEERRTALPPLKPLKLVIMSATLRVEDFTMNKTLFPTPPPVIKVDARQYPVTVHFNKHTELNDYVHAAYQKVSKIHRKLPDGAILVFLTGQREILQLCRKLRHTLGSKRTRKVKKVSRRNREATDTQDGDWFAREHDDDDEEADVEEAELLGDELLADDDSDASDSEEDNDHNPEDDEGSAENSTPYVHVLPLYSMLANDEQMKVFDAPPEKHRLIVVATNVAETSLTIPGVRYVVDAGRTKERVFDLKTGISEFTVQWISKASADQRAGRAGRTGPGHCYRLYSSAVYENEFPKFSPPQLLCQPIEDVVLQMKAMGIERILDFPFPTPPESVALKAAMMMLMHLGALNEKTDTITSLGKTLAQFPVAARFAKMLLIAKEVGCLEYIIAVVASLTGQPPFVLALERKEQEADAEPSPETISPDEMDADMAKEWKEAEEMRKHSQWVDEESDVLSMLRAAGAYAYSGGSAAFCQDNHLHAKIMEQTLKLRGQLTSIVNKLFASDPTYSPVSLRPDMPPPTPEEQDTIRQIVAAGYLDHVAHRAPPGTITEGTKIERNCAYISCSGLVNEPIYVHPHSHVFTREPAKLPPFVVYNTIVRSSRACMKTVTAIDAEWLYAIAQSSPLCKLSEPLAAPPPRYNAALDRVDCFVKPVYGVHQWELPVVTVGGVVNAVSGNERVEYPAGTMRYRWFARCLLDGAVVSGLLAYATRLKEPSASILRKKFDAKIQLLVMALERNGISSRRQLVAQWRKNPKYLLDELLKWVKDDYRGMLTKAWPALVQAELARAT</sequence>
<evidence type="ECO:0000259" key="11">
    <source>
        <dbReference type="PROSITE" id="PS51194"/>
    </source>
</evidence>
<dbReference type="GO" id="GO:0003723">
    <property type="term" value="F:RNA binding"/>
    <property type="evidence" value="ECO:0007669"/>
    <property type="project" value="TreeGrafter"/>
</dbReference>
<dbReference type="InterPro" id="IPR027417">
    <property type="entry name" value="P-loop_NTPase"/>
</dbReference>
<keyword evidence="8" id="KW-0175">Coiled coil</keyword>
<evidence type="ECO:0000256" key="4">
    <source>
        <dbReference type="ARBA" id="ARBA00022801"/>
    </source>
</evidence>
<dbReference type="Pfam" id="PF07717">
    <property type="entry name" value="OB_NTP_bind"/>
    <property type="match status" value="1"/>
</dbReference>
<keyword evidence="3" id="KW-0547">Nucleotide-binding</keyword>
<dbReference type="GO" id="GO:0003724">
    <property type="term" value="F:RNA helicase activity"/>
    <property type="evidence" value="ECO:0007669"/>
    <property type="project" value="UniProtKB-EC"/>
</dbReference>
<feature type="coiled-coil region" evidence="8">
    <location>
        <begin position="68"/>
        <end position="95"/>
    </location>
</feature>
<keyword evidence="6" id="KW-0067">ATP-binding</keyword>
<evidence type="ECO:0000256" key="6">
    <source>
        <dbReference type="ARBA" id="ARBA00022840"/>
    </source>
</evidence>
<reference evidence="12 13" key="1">
    <citation type="journal article" date="2014" name="Genome Biol. Evol.">
        <title>The secreted proteins of Achlya hypogyna and Thraustotheca clavata identify the ancestral oomycete secretome and reveal gene acquisitions by horizontal gene transfer.</title>
        <authorList>
            <person name="Misner I."/>
            <person name="Blouin N."/>
            <person name="Leonard G."/>
            <person name="Richards T.A."/>
            <person name="Lane C.E."/>
        </authorList>
    </citation>
    <scope>NUCLEOTIDE SEQUENCE [LARGE SCALE GENOMIC DNA]</scope>
    <source>
        <strain evidence="12 13">ATCC 48635</strain>
    </source>
</reference>
<dbReference type="Proteomes" id="UP000243579">
    <property type="component" value="Unassembled WGS sequence"/>
</dbReference>
<name>A0A1V9ZJ85_ACHHY</name>
<dbReference type="InterPro" id="IPR011709">
    <property type="entry name" value="DEAD-box_helicase_OB_fold"/>
</dbReference>
<dbReference type="Pfam" id="PF00271">
    <property type="entry name" value="Helicase_C"/>
    <property type="match status" value="1"/>
</dbReference>
<evidence type="ECO:0000256" key="7">
    <source>
        <dbReference type="ARBA" id="ARBA00047984"/>
    </source>
</evidence>
<evidence type="ECO:0000313" key="13">
    <source>
        <dbReference type="Proteomes" id="UP000243579"/>
    </source>
</evidence>
<dbReference type="EMBL" id="JNBR01000091">
    <property type="protein sequence ID" value="OQR98048.1"/>
    <property type="molecule type" value="Genomic_DNA"/>
</dbReference>
<dbReference type="Gene3D" id="1.20.120.1080">
    <property type="match status" value="1"/>
</dbReference>
<proteinExistence type="inferred from homology"/>
<feature type="region of interest" description="Disordered" evidence="9">
    <location>
        <begin position="175"/>
        <end position="196"/>
    </location>
</feature>
<evidence type="ECO:0000256" key="9">
    <source>
        <dbReference type="SAM" id="MobiDB-lite"/>
    </source>
</evidence>
<evidence type="ECO:0000256" key="5">
    <source>
        <dbReference type="ARBA" id="ARBA00022806"/>
    </source>
</evidence>
<keyword evidence="5 12" id="KW-0347">Helicase</keyword>
<comment type="similarity">
    <text evidence="1">Belongs to the DEAD box helicase family. DEAH subfamily.</text>
</comment>
<gene>
    <name evidence="12" type="ORF">ACHHYP_09277</name>
</gene>
<dbReference type="PROSITE" id="PS51194">
    <property type="entry name" value="HELICASE_CTER"/>
    <property type="match status" value="1"/>
</dbReference>
<dbReference type="PANTHER" id="PTHR18934:SF99">
    <property type="entry name" value="ATP-DEPENDENT RNA HELICASE DHX37-RELATED"/>
    <property type="match status" value="1"/>
</dbReference>
<accession>A0A1V9ZJ85</accession>
<dbReference type="Pfam" id="PF23362">
    <property type="entry name" value="DHX37_C"/>
    <property type="match status" value="1"/>
</dbReference>
<dbReference type="FunFam" id="3.40.50.300:FF:000637">
    <property type="entry name" value="ATP-dependent RNA helicase DHX37/DHR1"/>
    <property type="match status" value="1"/>
</dbReference>
<dbReference type="InterPro" id="IPR002464">
    <property type="entry name" value="DNA/RNA_helicase_DEAH_CS"/>
</dbReference>
<evidence type="ECO:0000256" key="1">
    <source>
        <dbReference type="ARBA" id="ARBA00008792"/>
    </source>
</evidence>
<dbReference type="PROSITE" id="PS00690">
    <property type="entry name" value="DEAH_ATP_HELICASE"/>
    <property type="match status" value="1"/>
</dbReference>
<dbReference type="CDD" id="cd18791">
    <property type="entry name" value="SF2_C_RHA"/>
    <property type="match status" value="1"/>
</dbReference>
<dbReference type="SMART" id="SM00487">
    <property type="entry name" value="DEXDc"/>
    <property type="match status" value="1"/>
</dbReference>
<dbReference type="InterPro" id="IPR001650">
    <property type="entry name" value="Helicase_C-like"/>
</dbReference>
<dbReference type="InterPro" id="IPR048333">
    <property type="entry name" value="HA2_WH"/>
</dbReference>
<comment type="catalytic activity">
    <reaction evidence="7">
        <text>ATP + H2O = ADP + phosphate + H(+)</text>
        <dbReference type="Rhea" id="RHEA:13065"/>
        <dbReference type="ChEBI" id="CHEBI:15377"/>
        <dbReference type="ChEBI" id="CHEBI:15378"/>
        <dbReference type="ChEBI" id="CHEBI:30616"/>
        <dbReference type="ChEBI" id="CHEBI:43474"/>
        <dbReference type="ChEBI" id="CHEBI:456216"/>
        <dbReference type="EC" id="3.6.4.13"/>
    </reaction>
</comment>
<feature type="compositionally biased region" description="Basic residues" evidence="9">
    <location>
        <begin position="607"/>
        <end position="616"/>
    </location>
</feature>
<dbReference type="SMART" id="SM00490">
    <property type="entry name" value="HELICc"/>
    <property type="match status" value="1"/>
</dbReference>
<feature type="compositionally biased region" description="Low complexity" evidence="9">
    <location>
        <begin position="175"/>
        <end position="185"/>
    </location>
</feature>
<dbReference type="OrthoDB" id="10253254at2759"/>
<keyword evidence="13" id="KW-1185">Reference proteome</keyword>
<dbReference type="SUPFAM" id="SSF52540">
    <property type="entry name" value="P-loop containing nucleoside triphosphate hydrolases"/>
    <property type="match status" value="1"/>
</dbReference>
<dbReference type="GO" id="GO:0005524">
    <property type="term" value="F:ATP binding"/>
    <property type="evidence" value="ECO:0007669"/>
    <property type="project" value="UniProtKB-KW"/>
</dbReference>